<dbReference type="Proteomes" id="UP000063789">
    <property type="component" value="Chromosome"/>
</dbReference>
<dbReference type="SUPFAM" id="SSF52821">
    <property type="entry name" value="Rhodanese/Cell cycle control phosphatase"/>
    <property type="match status" value="1"/>
</dbReference>
<reference evidence="3" key="1">
    <citation type="submission" date="2015-06" db="EMBL/GenBank/DDBJ databases">
        <title>Complete genome sequence and metabolic analysis of phthalate degradation pathway in Gordonia sp. QH-11.</title>
        <authorList>
            <person name="Jin D."/>
            <person name="Kong X."/>
            <person name="Bai Z."/>
        </authorList>
    </citation>
    <scope>NUCLEOTIDE SEQUENCE [LARGE SCALE GENOMIC DNA]</scope>
    <source>
        <strain evidence="3">QH-11</strain>
    </source>
</reference>
<feature type="domain" description="Rhodanese" evidence="1">
    <location>
        <begin position="29"/>
        <end position="126"/>
    </location>
</feature>
<protein>
    <recommendedName>
        <fullName evidence="1">Rhodanese domain-containing protein</fullName>
    </recommendedName>
</protein>
<dbReference type="InterPro" id="IPR036873">
    <property type="entry name" value="Rhodanese-like_dom_sf"/>
</dbReference>
<dbReference type="EMBL" id="CP011853">
    <property type="protein sequence ID" value="ALG85989.1"/>
    <property type="molecule type" value="Genomic_DNA"/>
</dbReference>
<dbReference type="STRING" id="1136941.ACH46_17685"/>
<dbReference type="AlphaFoldDB" id="A0A0N9N575"/>
<evidence type="ECO:0000313" key="3">
    <source>
        <dbReference type="Proteomes" id="UP000063789"/>
    </source>
</evidence>
<dbReference type="RefSeq" id="WP_062394089.1">
    <property type="nucleotide sequence ID" value="NZ_CP011853.1"/>
</dbReference>
<keyword evidence="3" id="KW-1185">Reference proteome</keyword>
<name>A0A0N9N575_9ACTN</name>
<accession>A0A0N9N575</accession>
<dbReference type="PATRIC" id="fig|1136941.3.peg.3615"/>
<dbReference type="KEGG" id="goq:ACH46_17685"/>
<gene>
    <name evidence="2" type="ORF">ACH46_17685</name>
</gene>
<dbReference type="PROSITE" id="PS50206">
    <property type="entry name" value="RHODANESE_3"/>
    <property type="match status" value="1"/>
</dbReference>
<organism evidence="2 3">
    <name type="scientific">Gordonia phthalatica</name>
    <dbReference type="NCBI Taxonomy" id="1136941"/>
    <lineage>
        <taxon>Bacteria</taxon>
        <taxon>Bacillati</taxon>
        <taxon>Actinomycetota</taxon>
        <taxon>Actinomycetes</taxon>
        <taxon>Mycobacteriales</taxon>
        <taxon>Gordoniaceae</taxon>
        <taxon>Gordonia</taxon>
    </lineage>
</organism>
<dbReference type="Gene3D" id="3.40.250.10">
    <property type="entry name" value="Rhodanese-like domain"/>
    <property type="match status" value="1"/>
</dbReference>
<evidence type="ECO:0000259" key="1">
    <source>
        <dbReference type="PROSITE" id="PS50206"/>
    </source>
</evidence>
<proteinExistence type="predicted"/>
<dbReference type="OrthoDB" id="4376020at2"/>
<dbReference type="InterPro" id="IPR001763">
    <property type="entry name" value="Rhodanese-like_dom"/>
</dbReference>
<sequence length="137" mass="14445">MTLAFSAPVTTSYTAVPLSLQVGQYRSALADGAVAVDLRDARTRIAEGPLMGAIALDVAEALDLLAPDSSNRLRGATVDARWVLISDDGYDAEMLAWHLQARGVQGARFVVGGHAALRSAHINGTVGDDLLDMFDAH</sequence>
<evidence type="ECO:0000313" key="2">
    <source>
        <dbReference type="EMBL" id="ALG85989.1"/>
    </source>
</evidence>
<reference evidence="2 3" key="2">
    <citation type="journal article" date="2017" name="Int. J. Syst. Evol. Microbiol.">
        <title>Gordonia phthalatica sp. nov., a di-n-butyl phthalate-degrading bacterium isolated from activated sludge.</title>
        <authorList>
            <person name="Jin D."/>
            <person name="Kong X."/>
            <person name="Jia M."/>
            <person name="Yu X."/>
            <person name="Wang X."/>
            <person name="Zhuang X."/>
            <person name="Deng Y."/>
            <person name="Bai Z."/>
        </authorList>
    </citation>
    <scope>NUCLEOTIDE SEQUENCE [LARGE SCALE GENOMIC DNA]</scope>
    <source>
        <strain evidence="2 3">QH-11</strain>
    </source>
</reference>